<feature type="transmembrane region" description="Helical" evidence="2">
    <location>
        <begin position="3444"/>
        <end position="3468"/>
    </location>
</feature>
<keyword evidence="2" id="KW-0472">Membrane</keyword>
<dbReference type="PANTHER" id="PTHR11439">
    <property type="entry name" value="GAG-POL-RELATED RETROTRANSPOSON"/>
    <property type="match status" value="1"/>
</dbReference>
<name>A0ABN9T043_9DINO</name>
<organism evidence="3 4">
    <name type="scientific">Prorocentrum cordatum</name>
    <dbReference type="NCBI Taxonomy" id="2364126"/>
    <lineage>
        <taxon>Eukaryota</taxon>
        <taxon>Sar</taxon>
        <taxon>Alveolata</taxon>
        <taxon>Dinophyceae</taxon>
        <taxon>Prorocentrales</taxon>
        <taxon>Prorocentraceae</taxon>
        <taxon>Prorocentrum</taxon>
    </lineage>
</organism>
<keyword evidence="2" id="KW-1133">Transmembrane helix</keyword>
<feature type="transmembrane region" description="Helical" evidence="2">
    <location>
        <begin position="3603"/>
        <end position="3630"/>
    </location>
</feature>
<dbReference type="SUPFAM" id="SSF56219">
    <property type="entry name" value="DNase I-like"/>
    <property type="match status" value="1"/>
</dbReference>
<evidence type="ECO:0000313" key="4">
    <source>
        <dbReference type="Proteomes" id="UP001189429"/>
    </source>
</evidence>
<proteinExistence type="predicted"/>
<keyword evidence="4" id="KW-1185">Reference proteome</keyword>
<protein>
    <submittedName>
        <fullName evidence="3">Uncharacterized protein</fullName>
    </submittedName>
</protein>
<comment type="caution">
    <text evidence="3">The sequence shown here is derived from an EMBL/GenBank/DDBJ whole genome shotgun (WGS) entry which is preliminary data.</text>
</comment>
<dbReference type="Proteomes" id="UP001189429">
    <property type="component" value="Unassembled WGS sequence"/>
</dbReference>
<sequence>MEEVGSLHQRLETMKDGEAELRERLRRQDATLGALRAQADQSGASARSAQQLAQATARCLEASALGGAAAALALCGWLLGLCAGLPWPGGRGGAPAAKGDRGWSGAGAGAAPAPGALAARHFALGAICITPVFPAMASSDALRALTEAIQNPSREVTAEMSSLKNFIQTYTDKATTMCSDGDTISIDDDAQDKMTAMVDSRVADVQPQINSPFSHPPSPFFLIGFDKCALAALQQTALQFDQNITVNFHRVSTRYSMHCQSKDHCKDFREWALADLPTWFAPRMKETLGREGFESPLKGSSHTMGDMHLSTPNPTSGEASGECAALERLVSQQLQGPTTSTARYEFNFVLHAGFIAVVLVRYDDDFWHVRILLARVEDKRWIIYTPDSDLYEEDYGPNNGDITGARAFKADGSIPASLHGASIYNFRAGAEPDQAALRGLMEEAQDLVALAGRGVAPPGAEPEVRLFAESNAMFSVGDECPGQPEVFVEKRGLARAGLDVLMVEKVARNQVEQWKTAHAASSDARALLVRYSPSGERLRSWADVAESVNESAIDHWPVKGPRTAQRVARFMSRRNTGPEDHHRWWRSTARLNASDWGVAEHGQLCSYLEAAGSVDQLDLSNLVVMEKIARRLQTIEYQYAEKVREGERGGTAGASSAVAGSAVTANDEMDLFEGRERVNPTVCCAPTLIEHASKELEKESQIQKQARKARREEVQEWMSEHALPNSVGMRSFEVSKMKIYHDPGLRKSMRRYARVLQMLHDRDMVEFVCEEGDTCVGLFTVRKKSGAQRLIADCRQSNCFFTSSDHVELPTSGALSRLRLEAKWMKQLLPDILSTGGIVRPRLTVMPMGWVHALYWSMSSELGEICWGSVSRETVGSCHGMNGIQIGGISWAEVVLILGLCWKKGMMMALGHLKVPCEECLLFLGFTLACFMLSGMRILACRDGAWSLPQRQSMCVGEFGDGRRSYLRRLAGLARRSGMVIAQNVTGVELDRAQDRIIRFLGQMSAVSLDAAVAEHLNEEFFEGATGGEGGRLLAALSWAFASVGKQACNLPRARTCSAALRRLALGESRLPVPESLLFVVANELIAQGKLQQGVAVLAAHHCYLRPGELSRTTWGMIHPPVSASGPGATVTIVLHPFELGVSSKVGEFDETVGWTGHLLLRRSFGFDGRRTIAEIKHSEEIIRRQVFGGCAEDPAECGRAAAGSSGPARTLIVPFFLEIFAGAARVSREMSWLGFLAIAIDTRFDVRHDKKCLQGIGSPAPSRALTAPEGLCKCDAGGSMKGAIEDIEAETEISKEDILDVINFARLEKCYDHDKTKLVIGALGAPMWEGQILISRALEAEGQAVHRRDVGPVGWLEEEAVIVKNAVSPVDIVVSTPLDLLTLPRNVVHPGLAMLRQAFLLQLVSILCLQLANVVHPVTLGKRQLPPLTSSLSSRRPGELAEATKKDLINYISERLPATVTSDQRICEISDEMDSVRKRGEAMELRLQVARTSEWARKVDRSVFIIRGKEDMAKDLVQQALAPWLDAANYQMGEEVHADGEALDSLLRRFRHSHHICSAPPERDRLGGAATIVPTGPDLTITPDVVVPGRILLTEIVHIPSNFVLYHWNVHNHDISNNEFGPFARKFRAQVRASQANPANSVVFLVGDFNIADSTGERAPSGTPDGSGADAAPRQDRAGDRRWRQLWKKLVEFDAERPTHWHQPTQQAIQIDRAFTSAPAWLVMRFWQSVTVAAEPQELHRDEISDHAPLILQWAPRPPGDQDRVRPLPRHIVQDPMFSKMVVEYEQLAGIDRPWLSAPSRLRLAIKCRRGAARATRDLQLRARRLGAPQFAMIFRTIALAIMRQDAGAARAARARHEWTREYVAVDVDDLGGAFTVRNVDPVRFQGAFRDAQHTSQEALELRRAALVTAWACFARKLRRAAQARQAADEARAAAPAQREAAAPAAERWAAEVRTIGKPDHFDGTEWRDWSVGFGAHAGATNPRMAEALQRPARAAAPMLNATLEDDDVEISRQLHYWLVQTCRAQVRTRYAGLLMQLLSWDFSGELITRMEAFEREISVYEGQTGEQLSNAIKIGIVLQRLPDSPPKQHMIMNAERIEQRVQFRERNKPGHIAKHCKQREVPAVEAGREPEPEKAIRGLFLNALNKGSAAQEACDLLQDNGIASEELYGKLLELGAVARGPRKLAMVVDSSAATTVMTMESFADYPLVDNEMSRRGEGYRAADGGWVPDCCTRELAGEITAAGGARVFEGIKARVAHVTKRLASVSEMVDAGHAIVFGRERSFARNESTGQEINFVRRNSVHEMDVYPRAKAREVLGQRRPWEPTEQQKMDHEVSRVPFRARRRRCAAGRGRAAPRKPCDRAEDGAPIVALDYAYLGGSQDGENGSSPTPAARDSAIRWISSEVLPSKGLTHPFNVETLARLCAQMDHAKMHLKSDQEKPIVSLKAAAAARLKENGATAMTEESAAGESQSNGESRLVGKWLEGILFGVVEGTDEVCIGAPKGVFRARGARRLLGPSWSDKVLLAEMRGVPWDPVPGGIEGSRAPDGGGGLAAPPAHVKIVADHAGAPRRVYLRRDVELQRHGYTEGCYGCTSAALGRRAQARSEECPKRIEEAMASDMDLSQRVEGARARRALPSAEDRAAPEVGQLTIADARQIGTLLMQLGAFEGDIAEVFNPGEVCRLAPCFDLKPGIARHGPADWLGLPRQEPARAGDAGDHGEQAHVRGGEPRVHAILADPEDGEKVRDQERYQALLKRCVVYLELVLVICALQQREGRFFLYEHPWTAWSWHLKIVEKVRLLEGRSADLRDHAAARGAAAAALHGHVVQRLGVQDPLDISRAHLHSELLRRVYLKAPAEDEKCGEDERWLLLKAMHGLRDAGAAFDLKVEKVMEELGARQRQFSLCVYRMGSLVARRHGDDFVVFGGRSEARDFEAGLGKRLIVQCRGILGPEASEGDVKEIVVLNRILRWAGPRHVEIALARLGLDGKSKPVSAPGVEKDTPGGEGLKGREREMYRSARMRLAYLPPDRPDLQFSSMEAARAVQAPTLGGREALKRVGRYLLGAPRLLATCARQSPPKKLNIFTDSDFAGCTRTRKSTWAMSALRGSHWIKSSSTTQQVQSVSTGGAEFHALVKGASAGLSFRALLGDNGYGNVDVELCCDATAGKVVKIRKVPGASDGADLGTKHVEATLIARSLASLGFVKMTGSSSVSDASDYLYEYSPDVGDVKGLYKFNPASVSDASIYQYEFDASDVSNNNSIYKLNSASVRDASFYLYEFPDVSDVNNCIYKSNFANASVSDASFILGVSDVDPSFYKFNYASVSNELEAFSAELEASNVEISELLDGDDSAKVEAAAADLAAIPEAAAKELKYDNMSIKEKKLMDEAMKVEWSKWTEFGAYKKLPPKRHIKGSFPAEGAPHLGSDGRCGPFDWPHLQQAAQTGTGAMGMCAVTFCCPPACAGLTCVSGVLTCAKPTIVLHKVWLIGSSLLLLLGLGIYLHLTFACRDLTATSLGFEPENQTGVWVNATAQLPWTAAKLWLPRMCDFPTTGICDDFVDEEGARAQEQFVLINFTERDLGIRERLPWSPSPLAYQGFGCWSEGSGDFFFNGILAAFAMAAGASALLMSSVVFGLKRTGNSCCGRPLEEKPLEDV</sequence>
<feature type="transmembrane region" description="Helical" evidence="2">
    <location>
        <begin position="3480"/>
        <end position="3499"/>
    </location>
</feature>
<evidence type="ECO:0000256" key="1">
    <source>
        <dbReference type="SAM" id="MobiDB-lite"/>
    </source>
</evidence>
<evidence type="ECO:0000256" key="2">
    <source>
        <dbReference type="SAM" id="Phobius"/>
    </source>
</evidence>
<dbReference type="Gene3D" id="3.60.10.10">
    <property type="entry name" value="Endonuclease/exonuclease/phosphatase"/>
    <property type="match status" value="1"/>
</dbReference>
<dbReference type="EMBL" id="CAUYUJ010014205">
    <property type="protein sequence ID" value="CAK0838220.1"/>
    <property type="molecule type" value="Genomic_DNA"/>
</dbReference>
<reference evidence="3" key="1">
    <citation type="submission" date="2023-10" db="EMBL/GenBank/DDBJ databases">
        <authorList>
            <person name="Chen Y."/>
            <person name="Shah S."/>
            <person name="Dougan E. K."/>
            <person name="Thang M."/>
            <person name="Chan C."/>
        </authorList>
    </citation>
    <scope>NUCLEOTIDE SEQUENCE [LARGE SCALE GENOMIC DNA]</scope>
</reference>
<gene>
    <name evidence="3" type="ORF">PCOR1329_LOCUS34207</name>
</gene>
<dbReference type="PANTHER" id="PTHR11439:SF463">
    <property type="entry name" value="REVERSE TRANSCRIPTASE TY1_COPIA-TYPE DOMAIN-CONTAINING PROTEIN"/>
    <property type="match status" value="1"/>
</dbReference>
<evidence type="ECO:0000313" key="3">
    <source>
        <dbReference type="EMBL" id="CAK0838220.1"/>
    </source>
</evidence>
<dbReference type="InterPro" id="IPR036691">
    <property type="entry name" value="Endo/exonu/phosph_ase_sf"/>
</dbReference>
<keyword evidence="2" id="KW-0812">Transmembrane</keyword>
<feature type="region of interest" description="Disordered" evidence="1">
    <location>
        <begin position="1656"/>
        <end position="1681"/>
    </location>
</feature>
<accession>A0ABN9T043</accession>